<dbReference type="EMBL" id="LAZR01007085">
    <property type="protein sequence ID" value="KKM87550.1"/>
    <property type="molecule type" value="Genomic_DNA"/>
</dbReference>
<proteinExistence type="predicted"/>
<accession>A0A0F9NFN7</accession>
<name>A0A0F9NFN7_9ZZZZ</name>
<protein>
    <submittedName>
        <fullName evidence="1">Uncharacterized protein</fullName>
    </submittedName>
</protein>
<dbReference type="AlphaFoldDB" id="A0A0F9NFN7"/>
<organism evidence="1">
    <name type="scientific">marine sediment metagenome</name>
    <dbReference type="NCBI Taxonomy" id="412755"/>
    <lineage>
        <taxon>unclassified sequences</taxon>
        <taxon>metagenomes</taxon>
        <taxon>ecological metagenomes</taxon>
    </lineage>
</organism>
<gene>
    <name evidence="1" type="ORF">LCGC14_1267760</name>
</gene>
<sequence length="69" mass="8040">MNEIQFIKYNEQEFQEQLLLDDLIGIHHFDCIGTYVAVLPKGFVEPDEDDEFTTYQAELNFILKKLGGD</sequence>
<evidence type="ECO:0000313" key="1">
    <source>
        <dbReference type="EMBL" id="KKM87550.1"/>
    </source>
</evidence>
<comment type="caution">
    <text evidence="1">The sequence shown here is derived from an EMBL/GenBank/DDBJ whole genome shotgun (WGS) entry which is preliminary data.</text>
</comment>
<reference evidence="1" key="1">
    <citation type="journal article" date="2015" name="Nature">
        <title>Complex archaea that bridge the gap between prokaryotes and eukaryotes.</title>
        <authorList>
            <person name="Spang A."/>
            <person name="Saw J.H."/>
            <person name="Jorgensen S.L."/>
            <person name="Zaremba-Niedzwiedzka K."/>
            <person name="Martijn J."/>
            <person name="Lind A.E."/>
            <person name="van Eijk R."/>
            <person name="Schleper C."/>
            <person name="Guy L."/>
            <person name="Ettema T.J."/>
        </authorList>
    </citation>
    <scope>NUCLEOTIDE SEQUENCE</scope>
</reference>